<dbReference type="EMBL" id="JAEQNB010000003">
    <property type="protein sequence ID" value="MBL0387225.1"/>
    <property type="molecule type" value="Genomic_DNA"/>
</dbReference>
<evidence type="ECO:0000313" key="2">
    <source>
        <dbReference type="Proteomes" id="UP000602284"/>
    </source>
</evidence>
<protein>
    <recommendedName>
        <fullName evidence="3">Spore germination protein GerPC</fullName>
    </recommendedName>
</protein>
<name>A0ABS1JAG2_9BACL</name>
<reference evidence="1 2" key="1">
    <citation type="submission" date="2021-01" db="EMBL/GenBank/DDBJ databases">
        <title>Tumebacillus sp. strain ITR2 16S ribosomal RNA gene Genome sequencing and assembly.</title>
        <authorList>
            <person name="Kang M."/>
        </authorList>
    </citation>
    <scope>NUCLEOTIDE SEQUENCE [LARGE SCALE GENOMIC DNA]</scope>
    <source>
        <strain evidence="1 2">ITR2</strain>
    </source>
</reference>
<evidence type="ECO:0008006" key="3">
    <source>
        <dbReference type="Google" id="ProtNLM"/>
    </source>
</evidence>
<comment type="caution">
    <text evidence="1">The sequence shown here is derived from an EMBL/GenBank/DDBJ whole genome shotgun (WGS) entry which is preliminary data.</text>
</comment>
<dbReference type="Pfam" id="PF10737">
    <property type="entry name" value="GerPC"/>
    <property type="match status" value="1"/>
</dbReference>
<proteinExistence type="predicted"/>
<dbReference type="Proteomes" id="UP000602284">
    <property type="component" value="Unassembled WGS sequence"/>
</dbReference>
<gene>
    <name evidence="1" type="ORF">JJB07_11245</name>
</gene>
<organism evidence="1 2">
    <name type="scientific">Tumebacillus amylolyticus</name>
    <dbReference type="NCBI Taxonomy" id="2801339"/>
    <lineage>
        <taxon>Bacteria</taxon>
        <taxon>Bacillati</taxon>
        <taxon>Bacillota</taxon>
        <taxon>Bacilli</taxon>
        <taxon>Bacillales</taxon>
        <taxon>Alicyclobacillaceae</taxon>
        <taxon>Tumebacillus</taxon>
    </lineage>
</organism>
<accession>A0ABS1JAG2</accession>
<keyword evidence="2" id="KW-1185">Reference proteome</keyword>
<dbReference type="InterPro" id="IPR019673">
    <property type="entry name" value="Spore_germination_GerPC"/>
</dbReference>
<sequence length="87" mass="10029">MLHPLVQENYYLQRRVQELEREIQHIRLMLAAKTLMIGKLEVKLENIQIETLSGTLTVGIAHSAETDESKDGCVRLPHLPKRPIMEI</sequence>
<dbReference type="RefSeq" id="WP_201635014.1">
    <property type="nucleotide sequence ID" value="NZ_JAEQNB010000003.1"/>
</dbReference>
<evidence type="ECO:0000313" key="1">
    <source>
        <dbReference type="EMBL" id="MBL0387225.1"/>
    </source>
</evidence>